<evidence type="ECO:0000313" key="1">
    <source>
        <dbReference type="EMBL" id="KAK3051983.1"/>
    </source>
</evidence>
<reference evidence="1" key="1">
    <citation type="submission" date="2023-04" db="EMBL/GenBank/DDBJ databases">
        <title>Black Yeasts Isolated from many extreme environments.</title>
        <authorList>
            <person name="Coleine C."/>
            <person name="Stajich J.E."/>
            <person name="Selbmann L."/>
        </authorList>
    </citation>
    <scope>NUCLEOTIDE SEQUENCE</scope>
    <source>
        <strain evidence="1">CCFEE 5312</strain>
    </source>
</reference>
<dbReference type="AlphaFoldDB" id="A0AAJ0DL53"/>
<gene>
    <name evidence="1" type="ORF">LTR09_006937</name>
</gene>
<comment type="caution">
    <text evidence="1">The sequence shown here is derived from an EMBL/GenBank/DDBJ whole genome shotgun (WGS) entry which is preliminary data.</text>
</comment>
<accession>A0AAJ0DL53</accession>
<protein>
    <submittedName>
        <fullName evidence="1">Uncharacterized protein</fullName>
    </submittedName>
</protein>
<dbReference type="Proteomes" id="UP001271007">
    <property type="component" value="Unassembled WGS sequence"/>
</dbReference>
<dbReference type="EMBL" id="JAWDJX010000023">
    <property type="protein sequence ID" value="KAK3051983.1"/>
    <property type="molecule type" value="Genomic_DNA"/>
</dbReference>
<evidence type="ECO:0000313" key="2">
    <source>
        <dbReference type="Proteomes" id="UP001271007"/>
    </source>
</evidence>
<proteinExistence type="predicted"/>
<sequence length="312" mass="35229">MADDDLAARVQGLPQEIFDAIYDLAFAVEGGETLIRPTSRRYPAGSLRAAYNDCAAYRFPVQLHLDRGTRNAFAREYYSTTYPKFIDHEHMSSWLQVIGPGMREMLTCIIYLTCLECLPTPTGGCGADESLKVALKDVYRKPGVRELAARVVLEAPQECAGGVETWMDGSFGKQLVEFIFGRTGGRGGASVFKRNELHKQLQLFDRILDLTFTSNSGTIVTDQDYKPPALLQLNKATRRTFATCYYGENVFRLRLAGPIVDWLEALEEDTRYMIQHVMLEAETPVQRRTVWKSGARRWIITSRAVAWDYAMA</sequence>
<name>A0AAJ0DL53_9PEZI</name>
<organism evidence="1 2">
    <name type="scientific">Extremus antarcticus</name>
    <dbReference type="NCBI Taxonomy" id="702011"/>
    <lineage>
        <taxon>Eukaryota</taxon>
        <taxon>Fungi</taxon>
        <taxon>Dikarya</taxon>
        <taxon>Ascomycota</taxon>
        <taxon>Pezizomycotina</taxon>
        <taxon>Dothideomycetes</taxon>
        <taxon>Dothideomycetidae</taxon>
        <taxon>Mycosphaerellales</taxon>
        <taxon>Extremaceae</taxon>
        <taxon>Extremus</taxon>
    </lineage>
</organism>
<keyword evidence="2" id="KW-1185">Reference proteome</keyword>